<name>A0ABN6ZAF1_9BACE</name>
<dbReference type="RefSeq" id="WP_353329869.1">
    <property type="nucleotide sequence ID" value="NZ_AP028055.1"/>
</dbReference>
<accession>A0ABN6ZAF1</accession>
<evidence type="ECO:0000256" key="1">
    <source>
        <dbReference type="SAM" id="SignalP"/>
    </source>
</evidence>
<feature type="chain" id="PRO_5045319857" description="DUF4402 domain-containing protein" evidence="1">
    <location>
        <begin position="24"/>
        <end position="196"/>
    </location>
</feature>
<sequence>MKTTIKILAALAVMMGFSMSVMGQGAQSDNKNITAKAQVIKQLSVTAGSDLSFGMVTQNVSKTIGNNGSILAGTAGTGSVNVGAESVGTFTISKGANTAVTLDFTLPTELKTTTNATLPINFADFSGNKLAKLTGGTADYPFTPGTGAGALSIGTGTGNYYTIESFTVNIGGTVVPITTQEQGEYTGTITLTATYN</sequence>
<evidence type="ECO:0000313" key="2">
    <source>
        <dbReference type="EMBL" id="BEG99373.1"/>
    </source>
</evidence>
<dbReference type="Proteomes" id="UP001496674">
    <property type="component" value="Chromosome"/>
</dbReference>
<keyword evidence="1" id="KW-0732">Signal</keyword>
<evidence type="ECO:0008006" key="4">
    <source>
        <dbReference type="Google" id="ProtNLM"/>
    </source>
</evidence>
<reference evidence="2 3" key="1">
    <citation type="submission" date="2023-04" db="EMBL/GenBank/DDBJ databases">
        <title>Draft genome sequence of acteroides sedimenti strain YN3PY1.</title>
        <authorList>
            <person name="Yoshida N."/>
        </authorList>
    </citation>
    <scope>NUCLEOTIDE SEQUENCE [LARGE SCALE GENOMIC DNA]</scope>
    <source>
        <strain evidence="2 3">YN3PY1</strain>
    </source>
</reference>
<protein>
    <recommendedName>
        <fullName evidence="4">DUF4402 domain-containing protein</fullName>
    </recommendedName>
</protein>
<dbReference type="Pfam" id="PF14352">
    <property type="entry name" value="DUF4402"/>
    <property type="match status" value="1"/>
</dbReference>
<gene>
    <name evidence="2" type="ORF">BSYN_16380</name>
</gene>
<dbReference type="EMBL" id="AP028055">
    <property type="protein sequence ID" value="BEG99373.1"/>
    <property type="molecule type" value="Genomic_DNA"/>
</dbReference>
<feature type="signal peptide" evidence="1">
    <location>
        <begin position="1"/>
        <end position="23"/>
    </location>
</feature>
<organism evidence="2 3">
    <name type="scientific">Bacteroides sedimenti</name>
    <dbReference type="NCBI Taxonomy" id="2136147"/>
    <lineage>
        <taxon>Bacteria</taxon>
        <taxon>Pseudomonadati</taxon>
        <taxon>Bacteroidota</taxon>
        <taxon>Bacteroidia</taxon>
        <taxon>Bacteroidales</taxon>
        <taxon>Bacteroidaceae</taxon>
        <taxon>Bacteroides</taxon>
    </lineage>
</organism>
<dbReference type="InterPro" id="IPR025514">
    <property type="entry name" value="DUF4402"/>
</dbReference>
<evidence type="ECO:0000313" key="3">
    <source>
        <dbReference type="Proteomes" id="UP001496674"/>
    </source>
</evidence>
<keyword evidence="3" id="KW-1185">Reference proteome</keyword>
<proteinExistence type="predicted"/>